<dbReference type="InterPro" id="IPR036116">
    <property type="entry name" value="FN3_sf"/>
</dbReference>
<keyword evidence="1" id="KW-0732">Signal</keyword>
<evidence type="ECO:0000259" key="2">
    <source>
        <dbReference type="Pfam" id="PF04773"/>
    </source>
</evidence>
<dbReference type="Proteomes" id="UP000306575">
    <property type="component" value="Unassembled WGS sequence"/>
</dbReference>
<dbReference type="OrthoDB" id="9813091at2"/>
<name>A0A4U7N0Q8_9RHOB</name>
<dbReference type="AlphaFoldDB" id="A0A4U7N0Q8"/>
<feature type="domain" description="FecR protein" evidence="2">
    <location>
        <begin position="210"/>
        <end position="301"/>
    </location>
</feature>
<dbReference type="Gene3D" id="2.60.40.10">
    <property type="entry name" value="Immunoglobulins"/>
    <property type="match status" value="3"/>
</dbReference>
<feature type="chain" id="PRO_5020209864" description="FecR protein domain-containing protein" evidence="1">
    <location>
        <begin position="34"/>
        <end position="784"/>
    </location>
</feature>
<accession>A0A4U7N0Q8</accession>
<dbReference type="RefSeq" id="WP_138016688.1">
    <property type="nucleotide sequence ID" value="NZ_SULI01000015.1"/>
</dbReference>
<dbReference type="InterPro" id="IPR006860">
    <property type="entry name" value="FecR"/>
</dbReference>
<keyword evidence="4" id="KW-1185">Reference proteome</keyword>
<comment type="caution">
    <text evidence="3">The sequence shown here is derived from an EMBL/GenBank/DDBJ whole genome shotgun (WGS) entry which is preliminary data.</text>
</comment>
<evidence type="ECO:0000313" key="3">
    <source>
        <dbReference type="EMBL" id="TKZ19200.1"/>
    </source>
</evidence>
<reference evidence="3 4" key="1">
    <citation type="submission" date="2019-04" db="EMBL/GenBank/DDBJ databases">
        <title>Genome sequence of Pelagicola litoralis CL-ES2.</title>
        <authorList>
            <person name="Cao J."/>
        </authorList>
    </citation>
    <scope>NUCLEOTIDE SEQUENCE [LARGE SCALE GENOMIC DNA]</scope>
    <source>
        <strain evidence="3 4">CL-ES2</strain>
    </source>
</reference>
<evidence type="ECO:0000313" key="4">
    <source>
        <dbReference type="Proteomes" id="UP000306575"/>
    </source>
</evidence>
<dbReference type="SUPFAM" id="SSF49265">
    <property type="entry name" value="Fibronectin type III"/>
    <property type="match status" value="1"/>
</dbReference>
<dbReference type="EMBL" id="SULI01000015">
    <property type="protein sequence ID" value="TKZ19200.1"/>
    <property type="molecule type" value="Genomic_DNA"/>
</dbReference>
<evidence type="ECO:0000256" key="1">
    <source>
        <dbReference type="SAM" id="SignalP"/>
    </source>
</evidence>
<proteinExistence type="predicted"/>
<protein>
    <recommendedName>
        <fullName evidence="2">FecR protein domain-containing protein</fullName>
    </recommendedName>
</protein>
<dbReference type="InterPro" id="IPR013783">
    <property type="entry name" value="Ig-like_fold"/>
</dbReference>
<sequence length="784" mass="84012">MTVCSGTMLRGTRLAISVIAVSTLALWTSVTPARTDTSGIDAPYQTVTFAENDVLRNLVQEHLNDPDLWPVILRINGIDSVADLHPGVVLKMPVQQVAAADQALHTSLSSIQKATSVGARLFAPSEIGDAISNRDAAVSRREDGDWAEVVSFSGLANKFALAAIDISLQQRNQAAEALVTDVHGDVEGREPSEVTWSNRALNDSLVEFERVRTLSDSTTQVTFRDLSRLRLNPNSNATIQRMRSDPLTGGEVTKVSLTNGDFYALLSQLSETSAFEIDIKGIETRTESSDFWVKQDASGTRFVNYDDATLDITQGSETIKVGANEGIVIDGNDAVRSDVLARPTLKAPALGGMVYGTTVLLEWEPFEGAAGYWFEVAQDPGFHHMKATEWGIRDTVFDVQNLERGRYHWRVAALDALGLPGEWSQTRVFSLQVDDAPPFLSLLAPASGALVNSPEIELFGASEKDAALTLGVTPISLNKDGSFVHMAMLQKGENTLVLKAVDPAGNQSEKTILVVYRPDERVTISLDTGMAQDKDAYVSRTDTLLISASSSANEGADVVLKSNAGQTVARAKVLANGKILISAAATETPTIYHLDVLAPDGTAEGTVSLTSLRDSAPPDLKLIAPLPLATTDESLLISGVAKDARTLVLDGAPVPLVEGAFSISVELEHGKNFFDLQATDAAGNVSVLSLQTLYDIDPPEIISAEIRRSDGQDGPIEIVVQASDASGLRQAAPFLVMIGDRERDGFLRCDTTSGMCRATLPAEPGELELVEVVIEDYAGNEAIE</sequence>
<dbReference type="Pfam" id="PF04773">
    <property type="entry name" value="FecR"/>
    <property type="match status" value="1"/>
</dbReference>
<gene>
    <name evidence="3" type="ORF">FAP39_12220</name>
</gene>
<feature type="signal peptide" evidence="1">
    <location>
        <begin position="1"/>
        <end position="33"/>
    </location>
</feature>
<organism evidence="3 4">
    <name type="scientific">Shimia litoralis</name>
    <dbReference type="NCBI Taxonomy" id="420403"/>
    <lineage>
        <taxon>Bacteria</taxon>
        <taxon>Pseudomonadati</taxon>
        <taxon>Pseudomonadota</taxon>
        <taxon>Alphaproteobacteria</taxon>
        <taxon>Rhodobacterales</taxon>
        <taxon>Roseobacteraceae</taxon>
    </lineage>
</organism>